<dbReference type="PANTHER" id="PTHR43762:SF1">
    <property type="entry name" value="D-ARABINONO-1,4-LACTONE OXIDASE"/>
    <property type="match status" value="1"/>
</dbReference>
<dbReference type="InterPro" id="IPR006311">
    <property type="entry name" value="TAT_signal"/>
</dbReference>
<organism evidence="6 7">
    <name type="scientific">Embleya hyalina</name>
    <dbReference type="NCBI Taxonomy" id="516124"/>
    <lineage>
        <taxon>Bacteria</taxon>
        <taxon>Bacillati</taxon>
        <taxon>Actinomycetota</taxon>
        <taxon>Actinomycetes</taxon>
        <taxon>Kitasatosporales</taxon>
        <taxon>Streptomycetaceae</taxon>
        <taxon>Embleya</taxon>
    </lineage>
</organism>
<dbReference type="GO" id="GO:0016899">
    <property type="term" value="F:oxidoreductase activity, acting on the CH-OH group of donors, oxygen as acceptor"/>
    <property type="evidence" value="ECO:0007669"/>
    <property type="project" value="InterPro"/>
</dbReference>
<evidence type="ECO:0000256" key="2">
    <source>
        <dbReference type="ARBA" id="ARBA00022827"/>
    </source>
</evidence>
<dbReference type="InterPro" id="IPR036318">
    <property type="entry name" value="FAD-bd_PCMH-like_sf"/>
</dbReference>
<dbReference type="OrthoDB" id="1489106at2"/>
<gene>
    <name evidence="6" type="ORF">EHYA_01084</name>
</gene>
<feature type="domain" description="FAD-binding PCMH-type" evidence="5">
    <location>
        <begin position="79"/>
        <end position="270"/>
    </location>
</feature>
<dbReference type="Pfam" id="PF09129">
    <property type="entry name" value="Chol_subst-bind"/>
    <property type="match status" value="1"/>
</dbReference>
<dbReference type="PANTHER" id="PTHR43762">
    <property type="entry name" value="L-GULONOLACTONE OXIDASE"/>
    <property type="match status" value="1"/>
</dbReference>
<dbReference type="InterPro" id="IPR016164">
    <property type="entry name" value="FAD-linked_Oxase-like_C"/>
</dbReference>
<keyword evidence="2" id="KW-0274">FAD</keyword>
<dbReference type="Gene3D" id="3.30.465.10">
    <property type="match status" value="1"/>
</dbReference>
<dbReference type="Gene3D" id="1.10.45.10">
    <property type="entry name" value="Vanillyl-alcohol Oxidase, Chain A, domain 4"/>
    <property type="match status" value="1"/>
</dbReference>
<dbReference type="InterPro" id="IPR015213">
    <property type="entry name" value="Cholesterol_OX_subst-bd"/>
</dbReference>
<dbReference type="InterPro" id="IPR006094">
    <property type="entry name" value="Oxid_FAD_bind_N"/>
</dbReference>
<dbReference type="PROSITE" id="PS51318">
    <property type="entry name" value="TAT"/>
    <property type="match status" value="1"/>
</dbReference>
<dbReference type="RefSeq" id="WP_126635736.1">
    <property type="nucleotide sequence ID" value="NZ_BIFH01000014.1"/>
</dbReference>
<proteinExistence type="predicted"/>
<protein>
    <recommendedName>
        <fullName evidence="5">FAD-binding PCMH-type domain-containing protein</fullName>
    </recommendedName>
</protein>
<dbReference type="GO" id="GO:0071949">
    <property type="term" value="F:FAD binding"/>
    <property type="evidence" value="ECO:0007669"/>
    <property type="project" value="InterPro"/>
</dbReference>
<evidence type="ECO:0000256" key="3">
    <source>
        <dbReference type="ARBA" id="ARBA00023002"/>
    </source>
</evidence>
<dbReference type="InterPro" id="IPR016169">
    <property type="entry name" value="FAD-bd_PCMH_sub2"/>
</dbReference>
<dbReference type="Proteomes" id="UP000286931">
    <property type="component" value="Unassembled WGS sequence"/>
</dbReference>
<feature type="compositionally biased region" description="Pro residues" evidence="4">
    <location>
        <begin position="1"/>
        <end position="22"/>
    </location>
</feature>
<comment type="caution">
    <text evidence="6">The sequence shown here is derived from an EMBL/GenBank/DDBJ whole genome shotgun (WGS) entry which is preliminary data.</text>
</comment>
<dbReference type="Gene3D" id="3.30.43.10">
    <property type="entry name" value="Uridine Diphospho-n-acetylenolpyruvylglucosamine Reductase, domain 2"/>
    <property type="match status" value="1"/>
</dbReference>
<evidence type="ECO:0000313" key="6">
    <source>
        <dbReference type="EMBL" id="GCD93440.1"/>
    </source>
</evidence>
<dbReference type="AlphaFoldDB" id="A0A401YFV1"/>
<accession>A0A401YFV1</accession>
<dbReference type="EMBL" id="BIFH01000014">
    <property type="protein sequence ID" value="GCD93440.1"/>
    <property type="molecule type" value="Genomic_DNA"/>
</dbReference>
<dbReference type="InterPro" id="IPR010031">
    <property type="entry name" value="FAD_lactone_oxidase-like"/>
</dbReference>
<reference evidence="6 7" key="1">
    <citation type="submission" date="2018-12" db="EMBL/GenBank/DDBJ databases">
        <title>Draft genome sequence of Embleya hyalina NBRC 13850T.</title>
        <authorList>
            <person name="Komaki H."/>
            <person name="Hosoyama A."/>
            <person name="Kimura A."/>
            <person name="Ichikawa N."/>
            <person name="Tamura T."/>
        </authorList>
    </citation>
    <scope>NUCLEOTIDE SEQUENCE [LARGE SCALE GENOMIC DNA]</scope>
    <source>
        <strain evidence="6 7">NBRC 13850</strain>
    </source>
</reference>
<keyword evidence="1" id="KW-0285">Flavoprotein</keyword>
<dbReference type="InterPro" id="IPR016170">
    <property type="entry name" value="Cytok_DH_C_sf"/>
</dbReference>
<dbReference type="PROSITE" id="PS51387">
    <property type="entry name" value="FAD_PCMH"/>
    <property type="match status" value="1"/>
</dbReference>
<dbReference type="InterPro" id="IPR016167">
    <property type="entry name" value="FAD-bd_PCMH_sub1"/>
</dbReference>
<dbReference type="SUPFAM" id="SSF56176">
    <property type="entry name" value="FAD-binding/transporter-associated domain-like"/>
    <property type="match status" value="1"/>
</dbReference>
<evidence type="ECO:0000259" key="5">
    <source>
        <dbReference type="PROSITE" id="PS51387"/>
    </source>
</evidence>
<dbReference type="SUPFAM" id="SSF55103">
    <property type="entry name" value="FAD-linked oxidases, C-terminal domain"/>
    <property type="match status" value="1"/>
</dbReference>
<dbReference type="InterPro" id="IPR016171">
    <property type="entry name" value="Vanillyl_alc_oxidase_C-sub2"/>
</dbReference>
<dbReference type="Gene3D" id="3.40.462.10">
    <property type="entry name" value="FAD-linked oxidases, C-terminal domain"/>
    <property type="match status" value="1"/>
</dbReference>
<dbReference type="Pfam" id="PF01565">
    <property type="entry name" value="FAD_binding_4"/>
    <property type="match status" value="1"/>
</dbReference>
<name>A0A401YFV1_9ACTN</name>
<feature type="region of interest" description="Disordered" evidence="4">
    <location>
        <begin position="1"/>
        <end position="25"/>
    </location>
</feature>
<sequence>MPRPNHPNPNPDSDPGPNPDPGPSRRAVLGGLAGAALVAAQWTPVGLIPAAGAAAPPTPPDFPAGITLGVRQYRNWSGEMRADDVWTAVPAHPSDVVTLANWARAKGYRLRPRGMSHNWSPILIPPGADTSRTLMVDTTQNLTSLVINPGSPTTVTVETGCSVERLLTKLEEAGRGMIATTAPGKLSVGGVLAIGAHGSGIPTPGETLPQGGTYGTLSNLVTALTAVVWDPAAGAYVLKTFRRDNPEIGPFLVHLGRAFVTEVTLQTNANQRLRCQNFYHDQIGTLLGPPGGSGKKLADYLRDSGRVEVIWFPFTTVPWLKVWSVAPSKPWTSTRIDAPYPYTFANFVTEDQAKFLADIATGNVGGTEVFTNAEMAVVGSGLIVTWTWDIWGWSKNTQLFVEPTTLRIHEGGWAVLTARANVQRVLNEFFVRYTGLLSAYKANGRYPCNSPIELRVTGVDRASEVVVPNAVEPTLSAARPRPDHPEWDTVVWLDVATLPGTPANHDFYREMDSWIWANYTGAYACVRPEWSKGWAYGLGGAWTDTAAVTGRIPDAFRTGLPTTADFDTARATLNKYDPGRVFANPFLDVLLP</sequence>
<evidence type="ECO:0000256" key="1">
    <source>
        <dbReference type="ARBA" id="ARBA00022630"/>
    </source>
</evidence>
<keyword evidence="3" id="KW-0560">Oxidoreductase</keyword>
<dbReference type="InterPro" id="IPR016166">
    <property type="entry name" value="FAD-bd_PCMH"/>
</dbReference>
<keyword evidence="7" id="KW-1185">Reference proteome</keyword>
<evidence type="ECO:0000313" key="7">
    <source>
        <dbReference type="Proteomes" id="UP000286931"/>
    </source>
</evidence>
<evidence type="ECO:0000256" key="4">
    <source>
        <dbReference type="SAM" id="MobiDB-lite"/>
    </source>
</evidence>